<dbReference type="InParanoid" id="A0A177C2X0"/>
<keyword evidence="2" id="KW-0732">Signal</keyword>
<sequence>MHFSYLLIAALFSPINALPASSSYSAPAPVSRAPGLLGLTDGLGKVVDGLLDRIHDETEELTTAVLALLQQLDEVVPTATPTSIEDVATILKGIAGAEPTTFIESVVSLAKNGLGPGSFEGVFKQYSAGSNSENNVNEREPSKKLYPSAGDNDAPYSIDEETLRAAIYIPDTFTYGEKPPVILVPGTATKGGLCYEANLAKLLTKEDYADPLWLNIPGWLLESAPWNSEFVAYAINYIADITSQNVSVIALSQGNLDTQWALTYWPSTRNVVSDYIAVSPDYHGSILLDFLCPKLTEGIVGCAPAVIQQKYNAKFIEHFRSVGGASAWVPTTTVYTGTDDVVQPQHGTNASALLGDDRDVGVLNVELQLHCPLLSPALVGTHESLLWGQPLQVLIKDALTHDGPASIERISDWNDACSMLAAEGLGVADVVGTTAAVPVAFAAMFLYDKKVLYEPALPAYAA</sequence>
<dbReference type="RefSeq" id="XP_018031472.1">
    <property type="nucleotide sequence ID" value="XM_018176898.1"/>
</dbReference>
<evidence type="ECO:0000313" key="3">
    <source>
        <dbReference type="EMBL" id="OAG01107.1"/>
    </source>
</evidence>
<keyword evidence="3" id="KW-0378">Hydrolase</keyword>
<dbReference type="Gene3D" id="3.40.50.1820">
    <property type="entry name" value="alpha/beta hydrolase"/>
    <property type="match status" value="1"/>
</dbReference>
<proteinExistence type="predicted"/>
<dbReference type="EMBL" id="KV441558">
    <property type="protein sequence ID" value="OAG01107.1"/>
    <property type="molecule type" value="Genomic_DNA"/>
</dbReference>
<dbReference type="InterPro" id="IPR053228">
    <property type="entry name" value="Stereospecific_Lipase"/>
</dbReference>
<dbReference type="SUPFAM" id="SSF53474">
    <property type="entry name" value="alpha/beta-Hydrolases"/>
    <property type="match status" value="1"/>
</dbReference>
<feature type="signal peptide" evidence="2">
    <location>
        <begin position="1"/>
        <end position="17"/>
    </location>
</feature>
<dbReference type="OrthoDB" id="4605274at2759"/>
<accession>A0A177C2X0</accession>
<dbReference type="InterPro" id="IPR029058">
    <property type="entry name" value="AB_hydrolase_fold"/>
</dbReference>
<feature type="region of interest" description="Disordered" evidence="1">
    <location>
        <begin position="130"/>
        <end position="153"/>
    </location>
</feature>
<keyword evidence="4" id="KW-1185">Reference proteome</keyword>
<organism evidence="3 4">
    <name type="scientific">Paraphaeosphaeria sporulosa</name>
    <dbReference type="NCBI Taxonomy" id="1460663"/>
    <lineage>
        <taxon>Eukaryota</taxon>
        <taxon>Fungi</taxon>
        <taxon>Dikarya</taxon>
        <taxon>Ascomycota</taxon>
        <taxon>Pezizomycotina</taxon>
        <taxon>Dothideomycetes</taxon>
        <taxon>Pleosporomycetidae</taxon>
        <taxon>Pleosporales</taxon>
        <taxon>Massarineae</taxon>
        <taxon>Didymosphaeriaceae</taxon>
        <taxon>Paraphaeosphaeria</taxon>
    </lineage>
</organism>
<dbReference type="PANTHER" id="PTHR37574">
    <property type="entry name" value="LIPASE B"/>
    <property type="match status" value="1"/>
</dbReference>
<reference evidence="3 4" key="1">
    <citation type="submission" date="2016-05" db="EMBL/GenBank/DDBJ databases">
        <title>Comparative analysis of secretome profiles of manganese(II)-oxidizing ascomycete fungi.</title>
        <authorList>
            <consortium name="DOE Joint Genome Institute"/>
            <person name="Zeiner C.A."/>
            <person name="Purvine S.O."/>
            <person name="Zink E.M."/>
            <person name="Wu S."/>
            <person name="Pasa-Tolic L."/>
            <person name="Chaput D.L."/>
            <person name="Haridas S."/>
            <person name="Grigoriev I.V."/>
            <person name="Santelli C.M."/>
            <person name="Hansel C.M."/>
        </authorList>
    </citation>
    <scope>NUCLEOTIDE SEQUENCE [LARGE SCALE GENOMIC DNA]</scope>
    <source>
        <strain evidence="3 4">AP3s5-JAC2a</strain>
    </source>
</reference>
<dbReference type="PANTHER" id="PTHR37574:SF1">
    <property type="entry name" value="LIPASE B"/>
    <property type="match status" value="1"/>
</dbReference>
<feature type="chain" id="PRO_5008057673" evidence="2">
    <location>
        <begin position="18"/>
        <end position="462"/>
    </location>
</feature>
<evidence type="ECO:0000256" key="2">
    <source>
        <dbReference type="SAM" id="SignalP"/>
    </source>
</evidence>
<name>A0A177C2X0_9PLEO</name>
<gene>
    <name evidence="3" type="ORF">CC84DRAFT_1154594</name>
</gene>
<protein>
    <submittedName>
        <fullName evidence="3">Alpha/beta-hydrolase</fullName>
    </submittedName>
</protein>
<dbReference type="Proteomes" id="UP000077069">
    <property type="component" value="Unassembled WGS sequence"/>
</dbReference>
<dbReference type="STRING" id="1460663.A0A177C2X0"/>
<dbReference type="GO" id="GO:0016787">
    <property type="term" value="F:hydrolase activity"/>
    <property type="evidence" value="ECO:0007669"/>
    <property type="project" value="UniProtKB-KW"/>
</dbReference>
<dbReference type="AlphaFoldDB" id="A0A177C2X0"/>
<evidence type="ECO:0000313" key="4">
    <source>
        <dbReference type="Proteomes" id="UP000077069"/>
    </source>
</evidence>
<evidence type="ECO:0000256" key="1">
    <source>
        <dbReference type="SAM" id="MobiDB-lite"/>
    </source>
</evidence>
<dbReference type="GeneID" id="28760384"/>